<keyword evidence="2" id="KW-1185">Reference proteome</keyword>
<sequence length="148" mass="16593">MGGQRPELRLRVRTFCPRNRVQAMKLARYVETELRGSVLPMEPKYRAGPNTWKGGKDWNVGPNLKLGHGSASNPSVNSNRVGSHTPNPSRPSNFRRGSSNNSSQISNVMNNGDERSQSFGVKHLPYSELMDRKAKILDQVLVSFRSWA</sequence>
<comment type="caution">
    <text evidence="1">The sequence shown here is derived from an EMBL/GenBank/DDBJ whole genome shotgun (WGS) entry which is preliminary data.</text>
</comment>
<gene>
    <name evidence="1" type="ORF">MILVUS5_LOCUS30688</name>
</gene>
<organism evidence="1 2">
    <name type="scientific">Trifolium pratense</name>
    <name type="common">Red clover</name>
    <dbReference type="NCBI Taxonomy" id="57577"/>
    <lineage>
        <taxon>Eukaryota</taxon>
        <taxon>Viridiplantae</taxon>
        <taxon>Streptophyta</taxon>
        <taxon>Embryophyta</taxon>
        <taxon>Tracheophyta</taxon>
        <taxon>Spermatophyta</taxon>
        <taxon>Magnoliopsida</taxon>
        <taxon>eudicotyledons</taxon>
        <taxon>Gunneridae</taxon>
        <taxon>Pentapetalae</taxon>
        <taxon>rosids</taxon>
        <taxon>fabids</taxon>
        <taxon>Fabales</taxon>
        <taxon>Fabaceae</taxon>
        <taxon>Papilionoideae</taxon>
        <taxon>50 kb inversion clade</taxon>
        <taxon>NPAAA clade</taxon>
        <taxon>Hologalegina</taxon>
        <taxon>IRL clade</taxon>
        <taxon>Trifolieae</taxon>
        <taxon>Trifolium</taxon>
    </lineage>
</organism>
<proteinExistence type="predicted"/>
<accession>A0ACB0LBP8</accession>
<name>A0ACB0LBP8_TRIPR</name>
<dbReference type="Proteomes" id="UP001177021">
    <property type="component" value="Unassembled WGS sequence"/>
</dbReference>
<evidence type="ECO:0000313" key="1">
    <source>
        <dbReference type="EMBL" id="CAJ2665793.1"/>
    </source>
</evidence>
<evidence type="ECO:0000313" key="2">
    <source>
        <dbReference type="Proteomes" id="UP001177021"/>
    </source>
</evidence>
<reference evidence="1" key="1">
    <citation type="submission" date="2023-10" db="EMBL/GenBank/DDBJ databases">
        <authorList>
            <person name="Rodriguez Cubillos JULIANA M."/>
            <person name="De Vega J."/>
        </authorList>
    </citation>
    <scope>NUCLEOTIDE SEQUENCE</scope>
</reference>
<dbReference type="EMBL" id="CASHSV030000513">
    <property type="protein sequence ID" value="CAJ2665793.1"/>
    <property type="molecule type" value="Genomic_DNA"/>
</dbReference>
<protein>
    <submittedName>
        <fullName evidence="1">Uncharacterized protein</fullName>
    </submittedName>
</protein>